<evidence type="ECO:0000256" key="1">
    <source>
        <dbReference type="SAM" id="Coils"/>
    </source>
</evidence>
<protein>
    <submittedName>
        <fullName evidence="2">Uncharacterized protein</fullName>
    </submittedName>
</protein>
<dbReference type="GO" id="GO:0005737">
    <property type="term" value="C:cytoplasm"/>
    <property type="evidence" value="ECO:0000318"/>
    <property type="project" value="GO_Central"/>
</dbReference>
<proteinExistence type="predicted"/>
<dbReference type="AlphaFoldDB" id="A0A022QPM8"/>
<sequence length="340" mass="38229">MILLETLRRRHLRAALPSISYDSSDFLFFSSISRRHFSLAALFANIPDEKPTQQRSEPLSAFYKGAVGINERIEDTGIEAEINGGKNAILKEKLKKLEEQVRVLKKNRGETEKGKSLKPLSEKRDSVVGKEPSGVLVALFTDKKTKKPKPLKPIDFGNEDPMVHKELSSDMRVLACHLYKNKYLLDASFMPKGKLDLTCFETSFARDFLKFAAVKFGKDHQEIAKWLSASDLKNVALFGCPSLGQKTVRAAKHMREFFGIEENKVCQKCPLRSSCKHANAKSKKDSTNLNLACVTRVLVMYAMESVPQQLVVPEEVNTSVSRLLNEIVNLSQTVPLLCRL</sequence>
<dbReference type="KEGG" id="egt:105966771"/>
<accession>A0A022QPM8</accession>
<reference evidence="2 3" key="1">
    <citation type="journal article" date="2013" name="Proc. Natl. Acad. Sci. U.S.A.">
        <title>Fine-scale variation in meiotic recombination in Mimulus inferred from population shotgun sequencing.</title>
        <authorList>
            <person name="Hellsten U."/>
            <person name="Wright K.M."/>
            <person name="Jenkins J."/>
            <person name="Shu S."/>
            <person name="Yuan Y."/>
            <person name="Wessler S.R."/>
            <person name="Schmutz J."/>
            <person name="Willis J.H."/>
            <person name="Rokhsar D.S."/>
        </authorList>
    </citation>
    <scope>NUCLEOTIDE SEQUENCE [LARGE SCALE GENOMIC DNA]</scope>
    <source>
        <strain evidence="3">cv. DUN x IM62</strain>
    </source>
</reference>
<gene>
    <name evidence="2" type="ORF">MIMGU_mgv1a009470mg</name>
</gene>
<dbReference type="EMBL" id="KI631205">
    <property type="protein sequence ID" value="EYU29528.1"/>
    <property type="molecule type" value="Genomic_DNA"/>
</dbReference>
<dbReference type="eggNOG" id="ENOG502QTEE">
    <property type="taxonomic scope" value="Eukaryota"/>
</dbReference>
<dbReference type="GO" id="GO:0003729">
    <property type="term" value="F:mRNA binding"/>
    <property type="evidence" value="ECO:0000318"/>
    <property type="project" value="GO_Central"/>
</dbReference>
<dbReference type="EMBL" id="KI631205">
    <property type="protein sequence ID" value="EYU29529.1"/>
    <property type="molecule type" value="Genomic_DNA"/>
</dbReference>
<evidence type="ECO:0000313" key="2">
    <source>
        <dbReference type="EMBL" id="EYU29529.1"/>
    </source>
</evidence>
<dbReference type="OrthoDB" id="974159at2759"/>
<keyword evidence="1" id="KW-0175">Coiled coil</keyword>
<evidence type="ECO:0000313" key="3">
    <source>
        <dbReference type="Proteomes" id="UP000030748"/>
    </source>
</evidence>
<dbReference type="Proteomes" id="UP000030748">
    <property type="component" value="Unassembled WGS sequence"/>
</dbReference>
<feature type="coiled-coil region" evidence="1">
    <location>
        <begin position="87"/>
        <end position="114"/>
    </location>
</feature>
<keyword evidence="3" id="KW-1185">Reference proteome</keyword>
<dbReference type="OMA" id="FRIRTHL"/>
<name>A0A022QPM8_ERYGU</name>
<dbReference type="STRING" id="4155.A0A022QPM8"/>
<organism evidence="2 3">
    <name type="scientific">Erythranthe guttata</name>
    <name type="common">Yellow monkey flower</name>
    <name type="synonym">Mimulus guttatus</name>
    <dbReference type="NCBI Taxonomy" id="4155"/>
    <lineage>
        <taxon>Eukaryota</taxon>
        <taxon>Viridiplantae</taxon>
        <taxon>Streptophyta</taxon>
        <taxon>Embryophyta</taxon>
        <taxon>Tracheophyta</taxon>
        <taxon>Spermatophyta</taxon>
        <taxon>Magnoliopsida</taxon>
        <taxon>eudicotyledons</taxon>
        <taxon>Gunneridae</taxon>
        <taxon>Pentapetalae</taxon>
        <taxon>asterids</taxon>
        <taxon>lamiids</taxon>
        <taxon>Lamiales</taxon>
        <taxon>Phrymaceae</taxon>
        <taxon>Erythranthe</taxon>
    </lineage>
</organism>